<keyword evidence="2" id="KW-1185">Reference proteome</keyword>
<name>A0A494TID1_SPHPE</name>
<dbReference type="EMBL" id="CP032829">
    <property type="protein sequence ID" value="AYJ85531.1"/>
    <property type="molecule type" value="Genomic_DNA"/>
</dbReference>
<dbReference type="RefSeq" id="WP_121152156.1">
    <property type="nucleotide sequence ID" value="NZ_CP032829.1"/>
</dbReference>
<proteinExistence type="predicted"/>
<accession>A0A494TID1</accession>
<dbReference type="OrthoDB" id="8175892at2"/>
<sequence>MTNIPVRNLGGAGVISDIHAYDLPLNAISAAVNVRFENGTISRAPVFRKVFEFPEASSVFTPSYMFSIPPIVSGAETFINVSSTFGVIKSVTGLTEVDVSAPSITGVGANNEAITHTFLGNVAYLNRVTSAPLVKRAGDATFITLPNWAPSDRTRTIRAFKDFVLALNVTKAGVEYPSMVKWSDITGYGSVPGSWDPTITTNSAGENILSDMQGPILDGRALRDNFFIYGRNEVWAMSYIGGTSSLTSANALMR</sequence>
<protein>
    <submittedName>
        <fullName evidence="1">Uncharacterized protein</fullName>
    </submittedName>
</protein>
<organism evidence="1 2">
    <name type="scientific">Sphingomonas paeninsulae</name>
    <dbReference type="NCBI Taxonomy" id="2319844"/>
    <lineage>
        <taxon>Bacteria</taxon>
        <taxon>Pseudomonadati</taxon>
        <taxon>Pseudomonadota</taxon>
        <taxon>Alphaproteobacteria</taxon>
        <taxon>Sphingomonadales</taxon>
        <taxon>Sphingomonadaceae</taxon>
        <taxon>Sphingomonas</taxon>
    </lineage>
</organism>
<evidence type="ECO:0000313" key="2">
    <source>
        <dbReference type="Proteomes" id="UP000276254"/>
    </source>
</evidence>
<evidence type="ECO:0000313" key="1">
    <source>
        <dbReference type="EMBL" id="AYJ85531.1"/>
    </source>
</evidence>
<reference evidence="1 2" key="1">
    <citation type="submission" date="2018-09" db="EMBL/GenBank/DDBJ databases">
        <title>Sphingomonas peninsula sp. nov., isolated from fildes peninsula, Antarctic soil.</title>
        <authorList>
            <person name="Yingchao G."/>
        </authorList>
    </citation>
    <scope>NUCLEOTIDE SEQUENCE [LARGE SCALE GENOMIC DNA]</scope>
    <source>
        <strain evidence="1 2">YZ-8</strain>
    </source>
</reference>
<dbReference type="AlphaFoldDB" id="A0A494TID1"/>
<dbReference type="Proteomes" id="UP000276254">
    <property type="component" value="Chromosome"/>
</dbReference>
<gene>
    <name evidence="1" type="ORF">D3Y57_05480</name>
</gene>
<dbReference type="KEGG" id="spha:D3Y57_05480"/>